<dbReference type="EnsemblPlants" id="Solyc11g010720.1.1">
    <property type="protein sequence ID" value="Solyc11g010720.1.1.1"/>
    <property type="gene ID" value="Solyc11g010720.1"/>
</dbReference>
<feature type="transmembrane region" description="Helical" evidence="3">
    <location>
        <begin position="6"/>
        <end position="26"/>
    </location>
</feature>
<name>A0A3Q7IRB5_SOLLC</name>
<dbReference type="PROSITE" id="PS50005">
    <property type="entry name" value="TPR"/>
    <property type="match status" value="1"/>
</dbReference>
<keyword evidence="3" id="KW-0812">Transmembrane</keyword>
<evidence type="ECO:0000256" key="1">
    <source>
        <dbReference type="ARBA" id="ARBA00006995"/>
    </source>
</evidence>
<keyword evidence="2" id="KW-0802">TPR repeat</keyword>
<feature type="repeat" description="TPR" evidence="2">
    <location>
        <begin position="168"/>
        <end position="201"/>
    </location>
</feature>
<comment type="similarity">
    <text evidence="1">Belongs to the TTC36 family.</text>
</comment>
<dbReference type="Proteomes" id="UP000004994">
    <property type="component" value="Chromosome 11"/>
</dbReference>
<dbReference type="PANTHER" id="PTHR21405:SF0">
    <property type="entry name" value="TETRATRICOPEPTIDE REPEAT PROTEIN 36"/>
    <property type="match status" value="1"/>
</dbReference>
<dbReference type="InParanoid" id="A0A3Q7IRB5"/>
<dbReference type="InterPro" id="IPR011990">
    <property type="entry name" value="TPR-like_helical_dom_sf"/>
</dbReference>
<dbReference type="Gramene" id="Solyc11g010720.1.1">
    <property type="protein sequence ID" value="Solyc11g010720.1.1.1"/>
    <property type="gene ID" value="Solyc11g010720.1"/>
</dbReference>
<dbReference type="GeneID" id="101263566"/>
<proteinExistence type="inferred from homology"/>
<dbReference type="InterPro" id="IPR038906">
    <property type="entry name" value="TTC36"/>
</dbReference>
<sequence>METDILIQLVILLFTLGIFYTIYNFPKQALTRLRSKTRSTNQANSHFIKGAQFLSRAKSNRSKKSISFNLAKLAAGEADKALSIDPKDPAAHILKALSLDLIGHKLSALRSLDSALSPPAVKLLSGGERADALLKRAELLVALNRKRRVDSALMDLLEAVKLNCSDRAKAFCLLGQCYEIKGLKIEAHNAFEEALKVEPDLVSAREGLGRLR</sequence>
<accession>A0A3Q7IRB5</accession>
<reference evidence="4" key="2">
    <citation type="submission" date="2019-01" db="UniProtKB">
        <authorList>
            <consortium name="EnsemblPlants"/>
        </authorList>
    </citation>
    <scope>IDENTIFICATION</scope>
    <source>
        <strain evidence="4">cv. Heinz 1706</strain>
    </source>
</reference>
<keyword evidence="3" id="KW-0472">Membrane</keyword>
<dbReference type="InterPro" id="IPR019734">
    <property type="entry name" value="TPR_rpt"/>
</dbReference>
<dbReference type="OrthoDB" id="1870799at2759"/>
<dbReference type="SUPFAM" id="SSF48452">
    <property type="entry name" value="TPR-like"/>
    <property type="match status" value="1"/>
</dbReference>
<dbReference type="RefSeq" id="XP_004250524.1">
    <property type="nucleotide sequence ID" value="XM_004250476.4"/>
</dbReference>
<evidence type="ECO:0000313" key="5">
    <source>
        <dbReference type="Proteomes" id="UP000004994"/>
    </source>
</evidence>
<reference evidence="4" key="1">
    <citation type="journal article" date="2012" name="Nature">
        <title>The tomato genome sequence provides insights into fleshy fruit evolution.</title>
        <authorList>
            <consortium name="Tomato Genome Consortium"/>
        </authorList>
    </citation>
    <scope>NUCLEOTIDE SEQUENCE [LARGE SCALE GENOMIC DNA]</scope>
    <source>
        <strain evidence="4">cv. Heinz 1706</strain>
    </source>
</reference>
<evidence type="ECO:0000313" key="4">
    <source>
        <dbReference type="EnsemblPlants" id="Solyc11g010720.1.1.1"/>
    </source>
</evidence>
<dbReference type="SMR" id="A0A3Q7IRB5"/>
<keyword evidence="3" id="KW-1133">Transmembrane helix</keyword>
<dbReference type="AlphaFoldDB" id="A0A3Q7IRB5"/>
<gene>
    <name evidence="4" type="primary">LOC101263566</name>
</gene>
<protein>
    <submittedName>
        <fullName evidence="4">Uncharacterized protein</fullName>
    </submittedName>
</protein>
<dbReference type="PaxDb" id="4081-Solyc11g010720.1.1"/>
<dbReference type="OMA" id="TNQANSH"/>
<dbReference type="KEGG" id="sly:101263566"/>
<dbReference type="Gene3D" id="1.25.40.10">
    <property type="entry name" value="Tetratricopeptide repeat domain"/>
    <property type="match status" value="1"/>
</dbReference>
<dbReference type="FunCoup" id="A0A3Q7IRB5">
    <property type="interactions" value="727"/>
</dbReference>
<organism evidence="4">
    <name type="scientific">Solanum lycopersicum</name>
    <name type="common">Tomato</name>
    <name type="synonym">Lycopersicon esculentum</name>
    <dbReference type="NCBI Taxonomy" id="4081"/>
    <lineage>
        <taxon>Eukaryota</taxon>
        <taxon>Viridiplantae</taxon>
        <taxon>Streptophyta</taxon>
        <taxon>Embryophyta</taxon>
        <taxon>Tracheophyta</taxon>
        <taxon>Spermatophyta</taxon>
        <taxon>Magnoliopsida</taxon>
        <taxon>eudicotyledons</taxon>
        <taxon>Gunneridae</taxon>
        <taxon>Pentapetalae</taxon>
        <taxon>asterids</taxon>
        <taxon>lamiids</taxon>
        <taxon>Solanales</taxon>
        <taxon>Solanaceae</taxon>
        <taxon>Solanoideae</taxon>
        <taxon>Solaneae</taxon>
        <taxon>Solanum</taxon>
        <taxon>Solanum subgen. Lycopersicon</taxon>
    </lineage>
</organism>
<keyword evidence="5" id="KW-1185">Reference proteome</keyword>
<evidence type="ECO:0000256" key="2">
    <source>
        <dbReference type="PROSITE-ProRule" id="PRU00339"/>
    </source>
</evidence>
<dbReference type="PANTHER" id="PTHR21405">
    <property type="entry name" value="CDNA SEQUENCE BC021608"/>
    <property type="match status" value="1"/>
</dbReference>
<evidence type="ECO:0000256" key="3">
    <source>
        <dbReference type="SAM" id="Phobius"/>
    </source>
</evidence>
<dbReference type="STRING" id="4081.A0A3Q7IRB5"/>